<accession>A0AAD1Y0L5</accession>
<dbReference type="AlphaFoldDB" id="A0AAD1Y0L5"/>
<protein>
    <submittedName>
        <fullName evidence="2">Uncharacterized protein</fullName>
    </submittedName>
</protein>
<gene>
    <name evidence="2" type="ORF">ECRASSUSDP1_LOCUS24390</name>
</gene>
<keyword evidence="3" id="KW-1185">Reference proteome</keyword>
<sequence length="216" mass="25188">MDEGDKNADGIAPSSWNYGSFHFQSRLYTSFMQKGGNKEVHKKYEPLNKTNCDIAKISTEKRQKSNGRRGSREDKNMNKLRMTQVHPRKVFTSAGWQRTTKSAECPKNKIATEDYYRALKEYKEIGDKEKLMEQRNDKAMSILLAGSPTPPKLGRGSSQDQHFQYNYKRLKSELDKIELPRETMYMIDKVVRQRVQRVIENEVTNGACLKFKFLEF</sequence>
<name>A0AAD1Y0L5_EUPCR</name>
<dbReference type="EMBL" id="CAMPGE010025117">
    <property type="protein sequence ID" value="CAI2382901.1"/>
    <property type="molecule type" value="Genomic_DNA"/>
</dbReference>
<evidence type="ECO:0000256" key="1">
    <source>
        <dbReference type="SAM" id="MobiDB-lite"/>
    </source>
</evidence>
<dbReference type="Proteomes" id="UP001295684">
    <property type="component" value="Unassembled WGS sequence"/>
</dbReference>
<organism evidence="2 3">
    <name type="scientific">Euplotes crassus</name>
    <dbReference type="NCBI Taxonomy" id="5936"/>
    <lineage>
        <taxon>Eukaryota</taxon>
        <taxon>Sar</taxon>
        <taxon>Alveolata</taxon>
        <taxon>Ciliophora</taxon>
        <taxon>Intramacronucleata</taxon>
        <taxon>Spirotrichea</taxon>
        <taxon>Hypotrichia</taxon>
        <taxon>Euplotida</taxon>
        <taxon>Euplotidae</taxon>
        <taxon>Moneuplotes</taxon>
    </lineage>
</organism>
<evidence type="ECO:0000313" key="3">
    <source>
        <dbReference type="Proteomes" id="UP001295684"/>
    </source>
</evidence>
<proteinExistence type="predicted"/>
<feature type="region of interest" description="Disordered" evidence="1">
    <location>
        <begin position="56"/>
        <end position="77"/>
    </location>
</feature>
<evidence type="ECO:0000313" key="2">
    <source>
        <dbReference type="EMBL" id="CAI2382901.1"/>
    </source>
</evidence>
<comment type="caution">
    <text evidence="2">The sequence shown here is derived from an EMBL/GenBank/DDBJ whole genome shotgun (WGS) entry which is preliminary data.</text>
</comment>
<reference evidence="2" key="1">
    <citation type="submission" date="2023-07" db="EMBL/GenBank/DDBJ databases">
        <authorList>
            <consortium name="AG Swart"/>
            <person name="Singh M."/>
            <person name="Singh A."/>
            <person name="Seah K."/>
            <person name="Emmerich C."/>
        </authorList>
    </citation>
    <scope>NUCLEOTIDE SEQUENCE</scope>
    <source>
        <strain evidence="2">DP1</strain>
    </source>
</reference>